<organism evidence="1 2">
    <name type="scientific">Podospora didyma</name>
    <dbReference type="NCBI Taxonomy" id="330526"/>
    <lineage>
        <taxon>Eukaryota</taxon>
        <taxon>Fungi</taxon>
        <taxon>Dikarya</taxon>
        <taxon>Ascomycota</taxon>
        <taxon>Pezizomycotina</taxon>
        <taxon>Sordariomycetes</taxon>
        <taxon>Sordariomycetidae</taxon>
        <taxon>Sordariales</taxon>
        <taxon>Podosporaceae</taxon>
        <taxon>Podospora</taxon>
    </lineage>
</organism>
<accession>A0AAE0N2T1</accession>
<name>A0AAE0N2T1_9PEZI</name>
<gene>
    <name evidence="1" type="ORF">B0H63DRAFT_528512</name>
</gene>
<dbReference type="EMBL" id="JAULSW010000010">
    <property type="protein sequence ID" value="KAK3368130.1"/>
    <property type="molecule type" value="Genomic_DNA"/>
</dbReference>
<proteinExistence type="predicted"/>
<dbReference type="AlphaFoldDB" id="A0AAE0N2T1"/>
<protein>
    <submittedName>
        <fullName evidence="1">Uncharacterized protein</fullName>
    </submittedName>
</protein>
<keyword evidence="2" id="KW-1185">Reference proteome</keyword>
<dbReference type="Proteomes" id="UP001285441">
    <property type="component" value="Unassembled WGS sequence"/>
</dbReference>
<evidence type="ECO:0000313" key="1">
    <source>
        <dbReference type="EMBL" id="KAK3368130.1"/>
    </source>
</evidence>
<comment type="caution">
    <text evidence="1">The sequence shown here is derived from an EMBL/GenBank/DDBJ whole genome shotgun (WGS) entry which is preliminary data.</text>
</comment>
<reference evidence="1" key="2">
    <citation type="submission" date="2023-06" db="EMBL/GenBank/DDBJ databases">
        <authorList>
            <consortium name="Lawrence Berkeley National Laboratory"/>
            <person name="Haridas S."/>
            <person name="Hensen N."/>
            <person name="Bonometti L."/>
            <person name="Westerberg I."/>
            <person name="Brannstrom I.O."/>
            <person name="Guillou S."/>
            <person name="Cros-Aarteil S."/>
            <person name="Calhoun S."/>
            <person name="Kuo A."/>
            <person name="Mondo S."/>
            <person name="Pangilinan J."/>
            <person name="Riley R."/>
            <person name="LaButti K."/>
            <person name="Andreopoulos B."/>
            <person name="Lipzen A."/>
            <person name="Chen C."/>
            <person name="Yanf M."/>
            <person name="Daum C."/>
            <person name="Ng V."/>
            <person name="Clum A."/>
            <person name="Steindorff A."/>
            <person name="Ohm R."/>
            <person name="Martin F."/>
            <person name="Silar P."/>
            <person name="Natvig D."/>
            <person name="Lalanne C."/>
            <person name="Gautier V."/>
            <person name="Ament-velasquez S.L."/>
            <person name="Kruys A."/>
            <person name="Hutchinson M.I."/>
            <person name="Powell A.J."/>
            <person name="Barry K."/>
            <person name="Miller A.N."/>
            <person name="Grigoriev I.V."/>
            <person name="Debuchy R."/>
            <person name="Gladieux P."/>
            <person name="Thoren M.H."/>
            <person name="Johannesson H."/>
        </authorList>
    </citation>
    <scope>NUCLEOTIDE SEQUENCE</scope>
    <source>
        <strain evidence="1">CBS 232.78</strain>
    </source>
</reference>
<reference evidence="1" key="1">
    <citation type="journal article" date="2023" name="Mol. Phylogenet. Evol.">
        <title>Genome-scale phylogeny and comparative genomics of the fungal order Sordariales.</title>
        <authorList>
            <person name="Hensen N."/>
            <person name="Bonometti L."/>
            <person name="Westerberg I."/>
            <person name="Brannstrom I.O."/>
            <person name="Guillou S."/>
            <person name="Cros-Aarteil S."/>
            <person name="Calhoun S."/>
            <person name="Haridas S."/>
            <person name="Kuo A."/>
            <person name="Mondo S."/>
            <person name="Pangilinan J."/>
            <person name="Riley R."/>
            <person name="LaButti K."/>
            <person name="Andreopoulos B."/>
            <person name="Lipzen A."/>
            <person name="Chen C."/>
            <person name="Yan M."/>
            <person name="Daum C."/>
            <person name="Ng V."/>
            <person name="Clum A."/>
            <person name="Steindorff A."/>
            <person name="Ohm R.A."/>
            <person name="Martin F."/>
            <person name="Silar P."/>
            <person name="Natvig D.O."/>
            <person name="Lalanne C."/>
            <person name="Gautier V."/>
            <person name="Ament-Velasquez S.L."/>
            <person name="Kruys A."/>
            <person name="Hutchinson M.I."/>
            <person name="Powell A.J."/>
            <person name="Barry K."/>
            <person name="Miller A.N."/>
            <person name="Grigoriev I.V."/>
            <person name="Debuchy R."/>
            <person name="Gladieux P."/>
            <person name="Hiltunen Thoren M."/>
            <person name="Johannesson H."/>
        </authorList>
    </citation>
    <scope>NUCLEOTIDE SEQUENCE</scope>
    <source>
        <strain evidence="1">CBS 232.78</strain>
    </source>
</reference>
<sequence length="307" mass="35026">MFDPHLSLLRVYTAWIKQTLFAWPTHCRDFGKYQEHRAVLELHECGLQALTEKAMDAAEKIASAASYKLLDELDRILLLKFSLKHASLISGHAEAFLPEQLISRQVIGFLAWKLPRDPSYLSGLCNSLILYILTDEAEITLLREWRKRGIEMLQLALETQTLRPEQIQQNEKGTRLSSSPWSVLISDLTSWWWGNIDIRVKRERFWKMLEAGVISLMLLRYGADLDVMVQHSDQEPCTAFEAYLNLVFGVPHDTSHESLYLRVLGDFLAAGASRPSLAAPQPVRVPLSAYWKQLPQSCTVITVTIGY</sequence>
<evidence type="ECO:0000313" key="2">
    <source>
        <dbReference type="Proteomes" id="UP001285441"/>
    </source>
</evidence>